<name>A0A2J4RED5_9ENTR</name>
<evidence type="ECO:0000259" key="1">
    <source>
        <dbReference type="Pfam" id="PF04233"/>
    </source>
</evidence>
<dbReference type="EMBL" id="PIDS01000272">
    <property type="protein sequence ID" value="PLL41682.1"/>
    <property type="molecule type" value="Genomic_DNA"/>
</dbReference>
<protein>
    <submittedName>
        <fullName evidence="2">Phage head morphogenesis protein</fullName>
    </submittedName>
</protein>
<dbReference type="Pfam" id="PF04233">
    <property type="entry name" value="Phage_Mu_F"/>
    <property type="match status" value="1"/>
</dbReference>
<dbReference type="NCBIfam" id="TIGR01641">
    <property type="entry name" value="phageSPP1_gp7"/>
    <property type="match status" value="1"/>
</dbReference>
<dbReference type="AlphaFoldDB" id="A0A2J4RED5"/>
<dbReference type="Proteomes" id="UP000234505">
    <property type="component" value="Unassembled WGS sequence"/>
</dbReference>
<proteinExistence type="predicted"/>
<comment type="caution">
    <text evidence="2">The sequence shown here is derived from an EMBL/GenBank/DDBJ whole genome shotgun (WGS) entry which is preliminary data.</text>
</comment>
<evidence type="ECO:0000313" key="3">
    <source>
        <dbReference type="Proteomes" id="UP000234505"/>
    </source>
</evidence>
<dbReference type="InterPro" id="IPR006528">
    <property type="entry name" value="Phage_head_morphogenesis_dom"/>
</dbReference>
<reference evidence="2 3" key="2">
    <citation type="submission" date="2018-01" db="EMBL/GenBank/DDBJ databases">
        <title>Genomic study of Klebsiella pneumoniae.</title>
        <authorList>
            <person name="Yang Y."/>
            <person name="Bicalho R."/>
        </authorList>
    </citation>
    <scope>NUCLEOTIDE SEQUENCE [LARGE SCALE GENOMIC DNA]</scope>
    <source>
        <strain evidence="2 3">A11</strain>
    </source>
</reference>
<sequence length="423" mass="46504">MPDSVDLSYAIGLKPAQAIEYFQSRGYTIGFNWHEVEARAHATAFTVAGILRQDILQDVRAGLQDSLDNGLTLEQFRRQMTQKLTQKGWLADKAKLVADEDGVLEGKQLTPRRLRTIFETNMQSSYGAGRYAQQMENAADRPYWTRVAVMDLRTRPAHAALNGLTARYDDPIWQFAYPPDGWGCRCRVRARSQNDIDSKSISVWSSEGHLETVQQAWGPQDTREVQAFRYNGQLYTPDAGFGHNPGQGWLAGLGQRLMDRSTTAPPQMAALAVQHTLSEPQLLDAITSDMRRFVNQSLLREPAGAFRHAGALSTRTLDALSGRGRMPDAAVMTVTDSAVVQSPGPLWEQLPAQLRQPAAVLADGDDLLYVIRNGESLHQVRAVPGQNAAGYELQLLDGGAELTPASLQSLAELPILEGALNGL</sequence>
<accession>A0A2J4RED5</accession>
<gene>
    <name evidence="2" type="ORF">CWN50_10410</name>
</gene>
<feature type="domain" description="Phage head morphogenesis" evidence="1">
    <location>
        <begin position="57"/>
        <end position="188"/>
    </location>
</feature>
<evidence type="ECO:0000313" key="2">
    <source>
        <dbReference type="EMBL" id="PLL41682.1"/>
    </source>
</evidence>
<organism evidence="2 3">
    <name type="scientific">Klebsiella michiganensis</name>
    <dbReference type="NCBI Taxonomy" id="1134687"/>
    <lineage>
        <taxon>Bacteria</taxon>
        <taxon>Pseudomonadati</taxon>
        <taxon>Pseudomonadota</taxon>
        <taxon>Gammaproteobacteria</taxon>
        <taxon>Enterobacterales</taxon>
        <taxon>Enterobacteriaceae</taxon>
        <taxon>Klebsiella/Raoultella group</taxon>
        <taxon>Klebsiella</taxon>
    </lineage>
</organism>
<reference evidence="2 3" key="1">
    <citation type="submission" date="2017-11" db="EMBL/GenBank/DDBJ databases">
        <authorList>
            <person name="Han C.G."/>
        </authorList>
    </citation>
    <scope>NUCLEOTIDE SEQUENCE [LARGE SCALE GENOMIC DNA]</scope>
    <source>
        <strain evidence="2 3">A11</strain>
    </source>
</reference>